<dbReference type="SUPFAM" id="SSF46689">
    <property type="entry name" value="Homeodomain-like"/>
    <property type="match status" value="1"/>
</dbReference>
<gene>
    <name evidence="3" type="ORF">CC78DRAFT_527935</name>
</gene>
<feature type="domain" description="Myb-like" evidence="2">
    <location>
        <begin position="21"/>
        <end position="71"/>
    </location>
</feature>
<evidence type="ECO:0000256" key="1">
    <source>
        <dbReference type="SAM" id="MobiDB-lite"/>
    </source>
</evidence>
<dbReference type="CDD" id="cd00167">
    <property type="entry name" value="SANT"/>
    <property type="match status" value="1"/>
</dbReference>
<accession>A0A9P4ND82</accession>
<reference evidence="4" key="1">
    <citation type="journal article" date="2020" name="Stud. Mycol.">
        <title>101 Dothideomycetes genomes: A test case for predicting lifestyles and emergence of pathogens.</title>
        <authorList>
            <person name="Haridas S."/>
            <person name="Albert R."/>
            <person name="Binder M."/>
            <person name="Bloem J."/>
            <person name="LaButti K."/>
            <person name="Salamov A."/>
            <person name="Andreopoulos B."/>
            <person name="Baker S."/>
            <person name="Barry K."/>
            <person name="Bills G."/>
            <person name="Bluhm B."/>
            <person name="Cannon C."/>
            <person name="Castanera R."/>
            <person name="Culley D."/>
            <person name="Daum C."/>
            <person name="Ezra D."/>
            <person name="Gonzalez J."/>
            <person name="Henrissat B."/>
            <person name="Kuo A."/>
            <person name="Liang C."/>
            <person name="Lipzen A."/>
            <person name="Lutzoni F."/>
            <person name="Magnuson J."/>
            <person name="Mondo S."/>
            <person name="Nolan M."/>
            <person name="Ohm R."/>
            <person name="Pangilinan J."/>
            <person name="Park H.-J."/>
            <person name="Ramirez L."/>
            <person name="Alfaro M."/>
            <person name="Sun H."/>
            <person name="Tritt A."/>
            <person name="Yoshinaga Y."/>
            <person name="Zwiers L.-H."/>
            <person name="Turgeon B."/>
            <person name="Goodwin S."/>
            <person name="Spatafora J."/>
            <person name="Crous P."/>
            <person name="Grigoriev I."/>
        </authorList>
    </citation>
    <scope>NUCLEOTIDE SEQUENCE [LARGE SCALE GENOMIC DNA]</scope>
    <source>
        <strain evidence="4">CBS 304.66</strain>
    </source>
</reference>
<keyword evidence="4" id="KW-1185">Reference proteome</keyword>
<proteinExistence type="predicted"/>
<protein>
    <recommendedName>
        <fullName evidence="2">Myb-like domain-containing protein</fullName>
    </recommendedName>
</protein>
<feature type="region of interest" description="Disordered" evidence="1">
    <location>
        <begin position="133"/>
        <end position="179"/>
    </location>
</feature>
<feature type="region of interest" description="Disordered" evidence="1">
    <location>
        <begin position="1"/>
        <end position="30"/>
    </location>
</feature>
<feature type="compositionally biased region" description="Basic and acidic residues" evidence="1">
    <location>
        <begin position="159"/>
        <end position="169"/>
    </location>
</feature>
<name>A0A9P4ND82_9PLEO</name>
<evidence type="ECO:0000313" key="4">
    <source>
        <dbReference type="Proteomes" id="UP000800093"/>
    </source>
</evidence>
<dbReference type="PROSITE" id="PS50090">
    <property type="entry name" value="MYB_LIKE"/>
    <property type="match status" value="1"/>
</dbReference>
<dbReference type="EMBL" id="ML986578">
    <property type="protein sequence ID" value="KAF2270973.1"/>
    <property type="molecule type" value="Genomic_DNA"/>
</dbReference>
<comment type="caution">
    <text evidence="3">The sequence shown here is derived from an EMBL/GenBank/DDBJ whole genome shotgun (WGS) entry which is preliminary data.</text>
</comment>
<dbReference type="Pfam" id="PF13921">
    <property type="entry name" value="Myb_DNA-bind_6"/>
    <property type="match status" value="1"/>
</dbReference>
<dbReference type="PANTHER" id="PTHR23246:SF13">
    <property type="entry name" value="GH12359P"/>
    <property type="match status" value="1"/>
</dbReference>
<organism evidence="3 4">
    <name type="scientific">Lojkania enalia</name>
    <dbReference type="NCBI Taxonomy" id="147567"/>
    <lineage>
        <taxon>Eukaryota</taxon>
        <taxon>Fungi</taxon>
        <taxon>Dikarya</taxon>
        <taxon>Ascomycota</taxon>
        <taxon>Pezizomycotina</taxon>
        <taxon>Dothideomycetes</taxon>
        <taxon>Pleosporomycetidae</taxon>
        <taxon>Pleosporales</taxon>
        <taxon>Pleosporales incertae sedis</taxon>
        <taxon>Lojkania</taxon>
    </lineage>
</organism>
<dbReference type="InterPro" id="IPR009057">
    <property type="entry name" value="Homeodomain-like_sf"/>
</dbReference>
<dbReference type="OrthoDB" id="4151352at2759"/>
<dbReference type="InterPro" id="IPR053095">
    <property type="entry name" value="Actin-binding/GATA_Znf"/>
</dbReference>
<dbReference type="InterPro" id="IPR001005">
    <property type="entry name" value="SANT/Myb"/>
</dbReference>
<sequence>MPKADRTPTHRHSIASAAGGHSGVRGSSWSTKDDETLIAARAQGLNWNQIAPKYFPSKSANACRKRHERLMERQNAEQWDGGIKLDVLAQAYMEVRREMWGILAARVNEKWQLVEQKCMEKGLKNLNQAYRSSQRNKGTYDSHDDSGVGGISDLEEESDDRHGEMHDISETSPQYPGAYSQRGLSIQSMLTPHSQYSSSLGHAHRHA</sequence>
<dbReference type="Proteomes" id="UP000800093">
    <property type="component" value="Unassembled WGS sequence"/>
</dbReference>
<dbReference type="PANTHER" id="PTHR23246">
    <property type="entry name" value="NEW-GLUE PROTEIN"/>
    <property type="match status" value="1"/>
</dbReference>
<evidence type="ECO:0000313" key="3">
    <source>
        <dbReference type="EMBL" id="KAF2270973.1"/>
    </source>
</evidence>
<dbReference type="Gene3D" id="1.10.10.60">
    <property type="entry name" value="Homeodomain-like"/>
    <property type="match status" value="1"/>
</dbReference>
<evidence type="ECO:0000259" key="2">
    <source>
        <dbReference type="PROSITE" id="PS50090"/>
    </source>
</evidence>
<dbReference type="AlphaFoldDB" id="A0A9P4ND82"/>